<proteinExistence type="predicted"/>
<sequence>DTACRSMDGLLQLRAVAAALGRVAEAHCLHDGVCVRCETRWGGFGFPFVGIWTETAGERYHGCEEVFELLACRALDSGALQAVLDAIFHHVPNLWWWRLRRMPMRSGVLPLLRRVGWSRMESDADEGVLVVAIESQSPLKAGTQRRPWLPTGTTQTHQVTEDRLAEWQKLRHLAQQKVAHADSQTIMNAIRTWKELAHCQEDRGLEVVEDFATFVQEGADGPVMAIASLKKRQQAVVAEPGMIPFLEAVTAAAEHNNPEWMALLANWLWSGLEESQALPGSDGMAALALQQEAAEEEVQATDEMVDAEASQACQPKGSQDGVEGKEEHVKQGSTKWVACDKANAMTLGQPVYCGEVIVIHCIAGRHRAAGATALTRAVLMGDTFEEASAWIAQRRDTDISGFCRDKVVAKWLQETTRATERRDGYLANQDWAEAVALGPPMGQSEPLFVQGKQGHLKPGVYPAAFAQDSVGDVCQDCGMLPGSWLQVHARHPTDPFGYTLLFLGQAHIEVALASTELELRLRAHLQSPQPCFATVVGAKRLLETHDSGNAFSRNIAFAKVLLALSIAVPRRVLFLIVPVALPCWHP</sequence>
<name>A0A9P1G2K3_9DINO</name>
<feature type="region of interest" description="Disordered" evidence="1">
    <location>
        <begin position="307"/>
        <end position="328"/>
    </location>
</feature>
<gene>
    <name evidence="2" type="ORF">C1SCF055_LOCUS24027</name>
</gene>
<reference evidence="3 4" key="2">
    <citation type="submission" date="2024-05" db="EMBL/GenBank/DDBJ databases">
        <authorList>
            <person name="Chen Y."/>
            <person name="Shah S."/>
            <person name="Dougan E. K."/>
            <person name="Thang M."/>
            <person name="Chan C."/>
        </authorList>
    </citation>
    <scope>NUCLEOTIDE SEQUENCE [LARGE SCALE GENOMIC DNA]</scope>
</reference>
<dbReference type="AlphaFoldDB" id="A0A9P1G2K3"/>
<organism evidence="2">
    <name type="scientific">Cladocopium goreaui</name>
    <dbReference type="NCBI Taxonomy" id="2562237"/>
    <lineage>
        <taxon>Eukaryota</taxon>
        <taxon>Sar</taxon>
        <taxon>Alveolata</taxon>
        <taxon>Dinophyceae</taxon>
        <taxon>Suessiales</taxon>
        <taxon>Symbiodiniaceae</taxon>
        <taxon>Cladocopium</taxon>
    </lineage>
</organism>
<dbReference type="SUPFAM" id="SSF52799">
    <property type="entry name" value="(Phosphotyrosine protein) phosphatases II"/>
    <property type="match status" value="1"/>
</dbReference>
<feature type="non-terminal residue" evidence="2">
    <location>
        <position position="586"/>
    </location>
</feature>
<dbReference type="EMBL" id="CAMXCT020002369">
    <property type="protein sequence ID" value="CAL1151043.1"/>
    <property type="molecule type" value="Genomic_DNA"/>
</dbReference>
<evidence type="ECO:0000256" key="1">
    <source>
        <dbReference type="SAM" id="MobiDB-lite"/>
    </source>
</evidence>
<comment type="caution">
    <text evidence="2">The sequence shown here is derived from an EMBL/GenBank/DDBJ whole genome shotgun (WGS) entry which is preliminary data.</text>
</comment>
<protein>
    <submittedName>
        <fullName evidence="2">Uncharacterized protein</fullName>
    </submittedName>
</protein>
<accession>A0A9P1G2K3</accession>
<reference evidence="2" key="1">
    <citation type="submission" date="2022-10" db="EMBL/GenBank/DDBJ databases">
        <authorList>
            <person name="Chen Y."/>
            <person name="Dougan E. K."/>
            <person name="Chan C."/>
            <person name="Rhodes N."/>
            <person name="Thang M."/>
        </authorList>
    </citation>
    <scope>NUCLEOTIDE SEQUENCE</scope>
</reference>
<dbReference type="EMBL" id="CAMXCT010002369">
    <property type="protein sequence ID" value="CAI3997668.1"/>
    <property type="molecule type" value="Genomic_DNA"/>
</dbReference>
<evidence type="ECO:0000313" key="3">
    <source>
        <dbReference type="EMBL" id="CAL4784980.1"/>
    </source>
</evidence>
<feature type="non-terminal residue" evidence="2">
    <location>
        <position position="1"/>
    </location>
</feature>
<evidence type="ECO:0000313" key="2">
    <source>
        <dbReference type="EMBL" id="CAI3997668.1"/>
    </source>
</evidence>
<dbReference type="EMBL" id="CAMXCT030002369">
    <property type="protein sequence ID" value="CAL4784980.1"/>
    <property type="molecule type" value="Genomic_DNA"/>
</dbReference>
<evidence type="ECO:0000313" key="4">
    <source>
        <dbReference type="Proteomes" id="UP001152797"/>
    </source>
</evidence>
<dbReference type="InterPro" id="IPR029021">
    <property type="entry name" value="Prot-tyrosine_phosphatase-like"/>
</dbReference>
<dbReference type="Proteomes" id="UP001152797">
    <property type="component" value="Unassembled WGS sequence"/>
</dbReference>
<keyword evidence="4" id="KW-1185">Reference proteome</keyword>